<accession>A0A8J5SL62</accession>
<evidence type="ECO:0000259" key="3">
    <source>
        <dbReference type="Pfam" id="PF03469"/>
    </source>
</evidence>
<evidence type="ECO:0000313" key="6">
    <source>
        <dbReference type="Proteomes" id="UP000729402"/>
    </source>
</evidence>
<dbReference type="PANTHER" id="PTHR21596:SF63">
    <property type="entry name" value="FACTOR OF DNA METHYLATION 1"/>
    <property type="match status" value="1"/>
</dbReference>
<dbReference type="AlphaFoldDB" id="A0A8J5SL62"/>
<sequence length="625" mass="73238">MDHSSAEESDVSDSEIGAYEGKTYNQLRAGKLKVKHGENRFRCPFCLGKKKQDYNLKDLLQHASGVGAALKRKAKVRATHLALARYLKADLTGSSQSPLQLAVVEAKPPENEEKFVWPWMGILVNVPTEFKEKNDGENEDWLRAQFSRFRPLQVTVLWNSKDQIDCAIIKFAKNWIGLKDALAFEKHFNVNQYGKMDWNKRNCRRDDLYGWVARTDEYNSLGPTGEYLRKYGELKSVGDLEHEGLRQIDMRVDYFARQIEKKNEHLEELKLMNNQNAMKLDRMMAEKNQLVEKHNRNIRKLQQVACKSSRRVIDENLRLYGELQVRRLQIGQRCKDLEYLATKNNVDREKLVAEKEKNAKENELLNLANLKHNKADEELLQLVEKHKREKEDALRKQYDLEKQLDSKHKLELEIEQLRGKLEVMKHMGSEEDTKLKKELDELCEKLESKDEEMEYLDSLNQTLIIKERRTNDELKEAKKALLIDLPKQAGPRSIIGIKSMGEIDQKTFYNACKMKVSKDDLHGKSVLSKWEDELRNPEWHPFKVIETDGETKEIIMEDDEKLHALRVQFGDEAYNLVVKALLEMNEYNPSGRYPQPELWNFKENRIAPISEVAQYLLRQWKTHKR</sequence>
<name>A0A8J5SL62_ZIZPA</name>
<feature type="domain" description="Zinc finger-XS" evidence="4">
    <location>
        <begin position="43"/>
        <end position="84"/>
    </location>
</feature>
<reference evidence="5" key="2">
    <citation type="submission" date="2021-02" db="EMBL/GenBank/DDBJ databases">
        <authorList>
            <person name="Kimball J.A."/>
            <person name="Haas M.W."/>
            <person name="Macchietto M."/>
            <person name="Kono T."/>
            <person name="Duquette J."/>
            <person name="Shao M."/>
        </authorList>
    </citation>
    <scope>NUCLEOTIDE SEQUENCE</scope>
    <source>
        <tissue evidence="5">Fresh leaf tissue</tissue>
    </source>
</reference>
<dbReference type="Pfam" id="PF03468">
    <property type="entry name" value="XS"/>
    <property type="match status" value="1"/>
</dbReference>
<comment type="caution">
    <text evidence="5">The sequence shown here is derived from an EMBL/GenBank/DDBJ whole genome shotgun (WGS) entry which is preliminary data.</text>
</comment>
<dbReference type="EMBL" id="JAAALK010000286">
    <property type="protein sequence ID" value="KAG8062693.1"/>
    <property type="molecule type" value="Genomic_DNA"/>
</dbReference>
<dbReference type="InterPro" id="IPR005381">
    <property type="entry name" value="Znf-XS_domain"/>
</dbReference>
<feature type="domain" description="Factor of DNA methylation 1-5/IDN2" evidence="3">
    <location>
        <begin position="498"/>
        <end position="625"/>
    </location>
</feature>
<dbReference type="OrthoDB" id="1892195at2759"/>
<gene>
    <name evidence="5" type="ORF">GUJ93_ZPchr0003g16775</name>
</gene>
<evidence type="ECO:0000313" key="5">
    <source>
        <dbReference type="EMBL" id="KAG8062695.1"/>
    </source>
</evidence>
<feature type="domain" description="XS" evidence="2">
    <location>
        <begin position="112"/>
        <end position="220"/>
    </location>
</feature>
<protein>
    <recommendedName>
        <fullName evidence="7">Factor of DNA methylation 1-5/IDN2 domain-containing protein</fullName>
    </recommendedName>
</protein>
<dbReference type="InterPro" id="IPR005379">
    <property type="entry name" value="FDM1-5/IDN2_XH"/>
</dbReference>
<evidence type="ECO:0008006" key="7">
    <source>
        <dbReference type="Google" id="ProtNLM"/>
    </source>
</evidence>
<dbReference type="InterPro" id="IPR005380">
    <property type="entry name" value="XS_domain"/>
</dbReference>
<dbReference type="CDD" id="cd12266">
    <property type="entry name" value="RRM_like_XS"/>
    <property type="match status" value="1"/>
</dbReference>
<keyword evidence="1" id="KW-0175">Coiled coil</keyword>
<dbReference type="Proteomes" id="UP000729402">
    <property type="component" value="Unassembled WGS sequence"/>
</dbReference>
<dbReference type="Pfam" id="PF03469">
    <property type="entry name" value="XH"/>
    <property type="match status" value="1"/>
</dbReference>
<keyword evidence="6" id="KW-1185">Reference proteome</keyword>
<evidence type="ECO:0000256" key="1">
    <source>
        <dbReference type="SAM" id="Coils"/>
    </source>
</evidence>
<proteinExistence type="predicted"/>
<dbReference type="EMBL" id="JAAALK010000286">
    <property type="protein sequence ID" value="KAG8062695.1"/>
    <property type="molecule type" value="Genomic_DNA"/>
</dbReference>
<dbReference type="InterPro" id="IPR045177">
    <property type="entry name" value="FDM1-5/IDN2"/>
</dbReference>
<organism evidence="5 6">
    <name type="scientific">Zizania palustris</name>
    <name type="common">Northern wild rice</name>
    <dbReference type="NCBI Taxonomy" id="103762"/>
    <lineage>
        <taxon>Eukaryota</taxon>
        <taxon>Viridiplantae</taxon>
        <taxon>Streptophyta</taxon>
        <taxon>Embryophyta</taxon>
        <taxon>Tracheophyta</taxon>
        <taxon>Spermatophyta</taxon>
        <taxon>Magnoliopsida</taxon>
        <taxon>Liliopsida</taxon>
        <taxon>Poales</taxon>
        <taxon>Poaceae</taxon>
        <taxon>BOP clade</taxon>
        <taxon>Oryzoideae</taxon>
        <taxon>Oryzeae</taxon>
        <taxon>Zizaniinae</taxon>
        <taxon>Zizania</taxon>
    </lineage>
</organism>
<reference evidence="5" key="1">
    <citation type="journal article" date="2021" name="bioRxiv">
        <title>Whole Genome Assembly and Annotation of Northern Wild Rice, Zizania palustris L., Supports a Whole Genome Duplication in the Zizania Genus.</title>
        <authorList>
            <person name="Haas M."/>
            <person name="Kono T."/>
            <person name="Macchietto M."/>
            <person name="Millas R."/>
            <person name="McGilp L."/>
            <person name="Shao M."/>
            <person name="Duquette J."/>
            <person name="Hirsch C.N."/>
            <person name="Kimball J."/>
        </authorList>
    </citation>
    <scope>NUCLEOTIDE SEQUENCE</scope>
    <source>
        <tissue evidence="5">Fresh leaf tissue</tissue>
    </source>
</reference>
<dbReference type="GO" id="GO:0080188">
    <property type="term" value="P:gene silencing by siRNA-directed DNA methylation"/>
    <property type="evidence" value="ECO:0007669"/>
    <property type="project" value="InterPro"/>
</dbReference>
<dbReference type="Pfam" id="PF03470">
    <property type="entry name" value="zf-XS"/>
    <property type="match status" value="1"/>
</dbReference>
<evidence type="ECO:0000259" key="4">
    <source>
        <dbReference type="Pfam" id="PF03470"/>
    </source>
</evidence>
<feature type="coiled-coil region" evidence="1">
    <location>
        <begin position="343"/>
        <end position="452"/>
    </location>
</feature>
<evidence type="ECO:0000259" key="2">
    <source>
        <dbReference type="Pfam" id="PF03468"/>
    </source>
</evidence>
<dbReference type="PANTHER" id="PTHR21596">
    <property type="entry name" value="RIBONUCLEASE P SUBUNIT P38"/>
    <property type="match status" value="1"/>
</dbReference>